<name>A0ABU8ENU3_9GAMM</name>
<dbReference type="PANTHER" id="PTHR35936">
    <property type="entry name" value="MEMBRANE-BOUND LYTIC MUREIN TRANSGLYCOSYLASE F"/>
    <property type="match status" value="1"/>
</dbReference>
<proteinExistence type="inferred from homology"/>
<dbReference type="Proteomes" id="UP001382455">
    <property type="component" value="Unassembled WGS sequence"/>
</dbReference>
<evidence type="ECO:0000313" key="4">
    <source>
        <dbReference type="Proteomes" id="UP001382455"/>
    </source>
</evidence>
<sequence>MKIKFYCFLSLLLFSTCCVSQQKEIEPPIRWVTDSWPNYTDKDGSGLYHELMRSVFHSGQELNVQYAPWLRALELVKSGNADFTGAMPFNSNYVMSQHIVLSQPISVLIKKAYLDSEILTQLPELVGVWRSGYRNELLSGELKSKVKGVPTESTDSGFNLVRHNRVDYFIDVRTILATHLAKQPDKSEFELVDIGSLNLYMAFSKSERGKQIAQLFDGRFAELKKSGKLAEIYSKYQQTLPSQL</sequence>
<dbReference type="PANTHER" id="PTHR35936:SF6">
    <property type="entry name" value="AMINO ACID ABC TRANSPORTER SUBSTRATE-BINDING PAAT FAMILY PROTEIN"/>
    <property type="match status" value="1"/>
</dbReference>
<reference evidence="3 4" key="1">
    <citation type="submission" date="2023-12" db="EMBL/GenBank/DDBJ databases">
        <title>Friends and Foes: Symbiotic and Algicidal bacterial influence on Karenia brevis blooms.</title>
        <authorList>
            <person name="Fei C."/>
            <person name="Mohamed A.R."/>
            <person name="Booker A."/>
            <person name="Arshad M."/>
            <person name="Klass S."/>
            <person name="Ahn S."/>
            <person name="Gilbert P.M."/>
            <person name="Heil C.A."/>
            <person name="Martinez J.M."/>
            <person name="Amin S.A."/>
        </authorList>
    </citation>
    <scope>NUCLEOTIDE SEQUENCE [LARGE SCALE GENOMIC DNA]</scope>
    <source>
        <strain evidence="3 4">CE15</strain>
    </source>
</reference>
<dbReference type="Gene3D" id="3.40.190.10">
    <property type="entry name" value="Periplasmic binding protein-like II"/>
    <property type="match status" value="2"/>
</dbReference>
<evidence type="ECO:0000256" key="2">
    <source>
        <dbReference type="SAM" id="SignalP"/>
    </source>
</evidence>
<protein>
    <submittedName>
        <fullName evidence="3">Transporter substrate-binding domain-containing protein</fullName>
    </submittedName>
</protein>
<accession>A0ABU8ENU3</accession>
<organism evidence="3 4">
    <name type="scientific">Pseudoalteromonas spongiae</name>
    <dbReference type="NCBI Taxonomy" id="298657"/>
    <lineage>
        <taxon>Bacteria</taxon>
        <taxon>Pseudomonadati</taxon>
        <taxon>Pseudomonadota</taxon>
        <taxon>Gammaproteobacteria</taxon>
        <taxon>Alteromonadales</taxon>
        <taxon>Pseudoalteromonadaceae</taxon>
        <taxon>Pseudoalteromonas</taxon>
    </lineage>
</organism>
<keyword evidence="2" id="KW-0732">Signal</keyword>
<evidence type="ECO:0000256" key="1">
    <source>
        <dbReference type="ARBA" id="ARBA00010333"/>
    </source>
</evidence>
<evidence type="ECO:0000313" key="3">
    <source>
        <dbReference type="EMBL" id="MEI4548644.1"/>
    </source>
</evidence>
<feature type="signal peptide" evidence="2">
    <location>
        <begin position="1"/>
        <end position="20"/>
    </location>
</feature>
<comment type="similarity">
    <text evidence="1">Belongs to the bacterial solute-binding protein 3 family.</text>
</comment>
<gene>
    <name evidence="3" type="ORF">WAE96_02845</name>
</gene>
<dbReference type="EMBL" id="JBAWKS010000001">
    <property type="protein sequence ID" value="MEI4548644.1"/>
    <property type="molecule type" value="Genomic_DNA"/>
</dbReference>
<dbReference type="RefSeq" id="WP_336434538.1">
    <property type="nucleotide sequence ID" value="NZ_JBAWKS010000001.1"/>
</dbReference>
<keyword evidence="4" id="KW-1185">Reference proteome</keyword>
<comment type="caution">
    <text evidence="3">The sequence shown here is derived from an EMBL/GenBank/DDBJ whole genome shotgun (WGS) entry which is preliminary data.</text>
</comment>
<feature type="chain" id="PRO_5047496175" evidence="2">
    <location>
        <begin position="21"/>
        <end position="244"/>
    </location>
</feature>
<dbReference type="SUPFAM" id="SSF53850">
    <property type="entry name" value="Periplasmic binding protein-like II"/>
    <property type="match status" value="1"/>
</dbReference>